<keyword evidence="2" id="KW-1185">Reference proteome</keyword>
<dbReference type="Proteomes" id="UP001152795">
    <property type="component" value="Unassembled WGS sequence"/>
</dbReference>
<evidence type="ECO:0000313" key="1">
    <source>
        <dbReference type="EMBL" id="CAB4023949.1"/>
    </source>
</evidence>
<protein>
    <submittedName>
        <fullName evidence="1">Uncharacterized protein</fullName>
    </submittedName>
</protein>
<proteinExistence type="predicted"/>
<dbReference type="AlphaFoldDB" id="A0A6S7KU98"/>
<reference evidence="1" key="1">
    <citation type="submission" date="2020-04" db="EMBL/GenBank/DDBJ databases">
        <authorList>
            <person name="Alioto T."/>
            <person name="Alioto T."/>
            <person name="Gomez Garrido J."/>
        </authorList>
    </citation>
    <scope>NUCLEOTIDE SEQUENCE</scope>
    <source>
        <strain evidence="1">A484AB</strain>
    </source>
</reference>
<feature type="non-terminal residue" evidence="1">
    <location>
        <position position="1"/>
    </location>
</feature>
<accession>A0A6S7KU98</accession>
<gene>
    <name evidence="1" type="ORF">PACLA_8A089874</name>
</gene>
<evidence type="ECO:0000313" key="2">
    <source>
        <dbReference type="Proteomes" id="UP001152795"/>
    </source>
</evidence>
<sequence>MHNSYGQLNDVICHKEMQNMDDGTNEDSANVADKRSYVPSGSTPHKPPRKRSLVGPSPLKSAKKLTFTKQPSPAQRAAKYLVTRAKGRHSPKQLTFSPKQKRNVWTSEEDKSLIEFIALHRDLQPTSSDWPSMRVQHKYWEKAAQFIKENAPTVHIRPSMSIRSRVSFLKTKFSSIDNAEDNLGLTVSHYMSTETPCTNLRNSERMSEQVRRNVDPLILTKDDKILLIKKYMETLTEDEKMECIHEIYDDRCELLSLITKLFTKVNEKVGICQTTEQQLFSKHLDELYFKIAVMEGIRSNPKHFITTSIKAMKRLQAESRCNLVYKFCQMLTDVNNFDQSSYLMRLDRMPFGLLDYVIQFFTCTNTRQICEPEDYRIWLETMETEFPSRFHRLFAGPMWSNQETKYYGNPHKALTNVPCTSLVSHWSKSKKYTSFSATTDIQVSALDQLKQTNGRFWIKIDGTDIKTALMESARRVWNGDVDMNDGELKQLREQYENHLTDVDKFSKSDCTVTDGEFCSLRSQGETRPLHIWQLIHDSKEAVQKMSKKTLLAMLIKCGESECGDPVVKKPNAAIPHSFINLIHNLQISENLTLEDAVKQVRNSLVPVGYTPYPFKKDTEESFLDMLRSLVATCIYRDAIKHLKGNGVDFSLYIYVPEVDPITKDVRHDRSDHNHLFRRAVKSIRDGNHQGLNFEAFDDILLDPGSGLTHSALIGLRKQSLVDAERLVSKFVVRSLRKSEHEKEAQHVQLLVNWHEATDGRSLTQLQRCRYNYNMLNYILDEWMPWHKDCYDFSTIDIN</sequence>
<dbReference type="OrthoDB" id="10520522at2759"/>
<comment type="caution">
    <text evidence="1">The sequence shown here is derived from an EMBL/GenBank/DDBJ whole genome shotgun (WGS) entry which is preliminary data.</text>
</comment>
<organism evidence="1 2">
    <name type="scientific">Paramuricea clavata</name>
    <name type="common">Red gorgonian</name>
    <name type="synonym">Violescent sea-whip</name>
    <dbReference type="NCBI Taxonomy" id="317549"/>
    <lineage>
        <taxon>Eukaryota</taxon>
        <taxon>Metazoa</taxon>
        <taxon>Cnidaria</taxon>
        <taxon>Anthozoa</taxon>
        <taxon>Octocorallia</taxon>
        <taxon>Malacalcyonacea</taxon>
        <taxon>Plexauridae</taxon>
        <taxon>Paramuricea</taxon>
    </lineage>
</organism>
<dbReference type="EMBL" id="CACRXK020012761">
    <property type="protein sequence ID" value="CAB4023949.1"/>
    <property type="molecule type" value="Genomic_DNA"/>
</dbReference>
<name>A0A6S7KU98_PARCT</name>